<dbReference type="AlphaFoldDB" id="D2UBY9"/>
<evidence type="ECO:0000313" key="2">
    <source>
        <dbReference type="Proteomes" id="UP000001890"/>
    </source>
</evidence>
<gene>
    <name evidence="1" type="ordered locus">XALc_0636</name>
</gene>
<organism evidence="1 2">
    <name type="scientific">Xanthomonas albilineans (strain GPE PC73 / CFBP 7063)</name>
    <dbReference type="NCBI Taxonomy" id="380358"/>
    <lineage>
        <taxon>Bacteria</taxon>
        <taxon>Pseudomonadati</taxon>
        <taxon>Pseudomonadota</taxon>
        <taxon>Gammaproteobacteria</taxon>
        <taxon>Lysobacterales</taxon>
        <taxon>Lysobacteraceae</taxon>
        <taxon>Xanthomonas</taxon>
    </lineage>
</organism>
<dbReference type="EMBL" id="FP565176">
    <property type="protein sequence ID" value="CBA15154.1"/>
    <property type="molecule type" value="Genomic_DNA"/>
</dbReference>
<name>D2UBY9_XANAP</name>
<reference evidence="1 2" key="1">
    <citation type="journal article" date="2009" name="BMC Genomics">
        <title>The complete genome sequence of Xanthomonas albilineans provides new insights into the reductive genome evolution of the xylem-limited Xanthomonadaceae.</title>
        <authorList>
            <person name="Pieretti I."/>
            <person name="Royer M."/>
            <person name="Barbe V."/>
            <person name="Carrere S."/>
            <person name="Koebnik R."/>
            <person name="Cociancich S."/>
            <person name="Couloux A."/>
            <person name="Darrasse A."/>
            <person name="Gouzy J."/>
            <person name="Jacques M.A."/>
            <person name="Lauber E."/>
            <person name="Manceau C."/>
            <person name="Mangenot S."/>
            <person name="Poussier S."/>
            <person name="Segurens B."/>
            <person name="Szurek B."/>
            <person name="Verdier V."/>
            <person name="Arlat M."/>
            <person name="Rott P."/>
        </authorList>
    </citation>
    <scope>NUCLEOTIDE SEQUENCE [LARGE SCALE GENOMIC DNA]</scope>
    <source>
        <strain evidence="2">GPE PC73 / CFBP 7063</strain>
    </source>
</reference>
<dbReference type="STRING" id="380358.XALC_0636"/>
<proteinExistence type="predicted"/>
<protein>
    <submittedName>
        <fullName evidence="1">Uncharacterized protein</fullName>
    </submittedName>
</protein>
<evidence type="ECO:0000313" key="1">
    <source>
        <dbReference type="EMBL" id="CBA15154.1"/>
    </source>
</evidence>
<dbReference type="Proteomes" id="UP000001890">
    <property type="component" value="Chromosome"/>
</dbReference>
<sequence>MRMPFMHKAGLTNMRKFLLQFLFAAQLIAVPFVVSAVTASQLMVTKSTYSANSAEEHAVMAWLQQHAERVKGHLIGEFERVGDVTVTYSRETALDRYAVQSQGDASPVLLADSGHPGDAFSVSSCSAGVSQMWSYAWASNASGGGWVLNSYRYNTKACDSGSGGV</sequence>
<keyword evidence="2" id="KW-1185">Reference proteome</keyword>
<dbReference type="KEGG" id="xal:XALC_0636"/>
<accession>D2UBY9</accession>